<protein>
    <submittedName>
        <fullName evidence="6 7">Pentatricopeptide repeat-containing protein At4g21065-like</fullName>
    </submittedName>
</protein>
<dbReference type="InterPro" id="IPR011990">
    <property type="entry name" value="TPR-like_helical_dom_sf"/>
</dbReference>
<reference evidence="6 7" key="1">
    <citation type="submission" date="2025-04" db="UniProtKB">
        <authorList>
            <consortium name="RefSeq"/>
        </authorList>
    </citation>
    <scope>IDENTIFICATION</scope>
</reference>
<dbReference type="InterPro" id="IPR046848">
    <property type="entry name" value="E_motif"/>
</dbReference>
<dbReference type="InterPro" id="IPR046960">
    <property type="entry name" value="PPR_At4g14850-like_plant"/>
</dbReference>
<keyword evidence="2" id="KW-0677">Repeat</keyword>
<dbReference type="FunFam" id="1.25.40.10:FF:000470">
    <property type="entry name" value="Pentatricopeptide repeat-containing protein At5g66520"/>
    <property type="match status" value="1"/>
</dbReference>
<dbReference type="OMA" id="TLLWGCK"/>
<dbReference type="FunFam" id="1.25.40.10:FF:000690">
    <property type="entry name" value="Pentatricopeptide repeat-containing protein"/>
    <property type="match status" value="1"/>
</dbReference>
<feature type="repeat" description="PPR" evidence="3">
    <location>
        <begin position="160"/>
        <end position="194"/>
    </location>
</feature>
<gene>
    <name evidence="7" type="primary">LOC104595622</name>
    <name evidence="6" type="synonym">LOC104595619</name>
</gene>
<evidence type="ECO:0000256" key="3">
    <source>
        <dbReference type="PROSITE-ProRule" id="PRU00708"/>
    </source>
</evidence>
<dbReference type="RefSeq" id="XP_010254725.1">
    <property type="nucleotide sequence ID" value="XM_010256423.2"/>
</dbReference>
<dbReference type="OrthoDB" id="185373at2759"/>
<dbReference type="Pfam" id="PF13041">
    <property type="entry name" value="PPR_2"/>
    <property type="match status" value="2"/>
</dbReference>
<dbReference type="Gene3D" id="1.25.40.10">
    <property type="entry name" value="Tetratricopeptide repeat domain"/>
    <property type="match status" value="3"/>
</dbReference>
<dbReference type="GeneID" id="104595622"/>
<dbReference type="Pfam" id="PF20431">
    <property type="entry name" value="E_motif"/>
    <property type="match status" value="1"/>
</dbReference>
<evidence type="ECO:0000313" key="6">
    <source>
        <dbReference type="RefSeq" id="XP_010254725.1"/>
    </source>
</evidence>
<proteinExistence type="inferred from homology"/>
<sequence>MEITTMNHAMQLHAQLIKRGEDQNTLSLSKIFTFSALSNSGTLTYARQIFNSLQHPNSYFWNTMIRGYAASAEPSEALLFFLSTWQQEHAPNPDNFTYPFLLKSCARLQWNHEGKQLHALIYKAGLESDRFIQNSLIHMYSSCGELSYAVHVFEKMPDRDVVSWTSIIDGHVDDDQPIKALKLFEHMRGDGITPNDATLVSVLRASADTGALGIGQKVHQIAKQIGLDSKSNVSTALIDMYTKCGCIDSAQQVFAAIINKDIFAWTAMISGLASHGRCKDAIDLFDQMREFNLRPDERTITAVLSACRNAGWVGKGYYYLENMEMIYGLRPTIQHYGCMADLLARTGHLKDAEEFIQKMPIRPDAVLWRTLIWASKVHGDTDRCERLMNHLQNVKTNDSGSYVLLGNVFASAGKWHEKAKVRELMNQKKLEKPPGSSKIEVEGTIHEFVAGDSCHQEAKKIYTKLEDIARRLIGQGYQPKLSEVMLDIEDEEKTFQLHHHSEKLAVAFGLIKTNSTTKIRIVKNLRSCEDCHSVMKLISKIYQREIIIRDRIRFHHFKNGKCSCGDFW</sequence>
<evidence type="ECO:0000259" key="4">
    <source>
        <dbReference type="Pfam" id="PF14432"/>
    </source>
</evidence>
<dbReference type="GO" id="GO:0009451">
    <property type="term" value="P:RNA modification"/>
    <property type="evidence" value="ECO:0007669"/>
    <property type="project" value="InterPro"/>
</dbReference>
<dbReference type="GO" id="GO:0003729">
    <property type="term" value="F:mRNA binding"/>
    <property type="evidence" value="ECO:0007669"/>
    <property type="project" value="UniProtKB-ARBA"/>
</dbReference>
<evidence type="ECO:0000256" key="2">
    <source>
        <dbReference type="ARBA" id="ARBA00022737"/>
    </source>
</evidence>
<evidence type="ECO:0000313" key="5">
    <source>
        <dbReference type="Proteomes" id="UP000189703"/>
    </source>
</evidence>
<dbReference type="PANTHER" id="PTHR47926:SF461">
    <property type="entry name" value="PENTATRICOPEPTIDE REPEAT SUPERFAMILY PROTEIN"/>
    <property type="match status" value="1"/>
</dbReference>
<dbReference type="RefSeq" id="XP_010254727.1">
    <property type="nucleotide sequence ID" value="XM_010256425.2"/>
</dbReference>
<dbReference type="Pfam" id="PF01535">
    <property type="entry name" value="PPR"/>
    <property type="match status" value="3"/>
</dbReference>
<dbReference type="NCBIfam" id="TIGR00756">
    <property type="entry name" value="PPR"/>
    <property type="match status" value="2"/>
</dbReference>
<dbReference type="eggNOG" id="KOG4197">
    <property type="taxonomic scope" value="Eukaryota"/>
</dbReference>
<dbReference type="Pfam" id="PF14432">
    <property type="entry name" value="DYW_deaminase"/>
    <property type="match status" value="1"/>
</dbReference>
<comment type="similarity">
    <text evidence="1">Belongs to the PPR family. PCMP-H subfamily.</text>
</comment>
<dbReference type="GO" id="GO:0008270">
    <property type="term" value="F:zinc ion binding"/>
    <property type="evidence" value="ECO:0007669"/>
    <property type="project" value="InterPro"/>
</dbReference>
<evidence type="ECO:0000256" key="1">
    <source>
        <dbReference type="ARBA" id="ARBA00006643"/>
    </source>
</evidence>
<dbReference type="GeneID" id="104595619"/>
<dbReference type="KEGG" id="nnu:104595619"/>
<dbReference type="InterPro" id="IPR002885">
    <property type="entry name" value="PPR_rpt"/>
</dbReference>
<evidence type="ECO:0000313" key="7">
    <source>
        <dbReference type="RefSeq" id="XP_010254727.1"/>
    </source>
</evidence>
<feature type="repeat" description="PPR" evidence="3">
    <location>
        <begin position="261"/>
        <end position="295"/>
    </location>
</feature>
<accession>A0A1U7ZZP3</accession>
<organism evidence="5 7">
    <name type="scientific">Nelumbo nucifera</name>
    <name type="common">Sacred lotus</name>
    <dbReference type="NCBI Taxonomy" id="4432"/>
    <lineage>
        <taxon>Eukaryota</taxon>
        <taxon>Viridiplantae</taxon>
        <taxon>Streptophyta</taxon>
        <taxon>Embryophyta</taxon>
        <taxon>Tracheophyta</taxon>
        <taxon>Spermatophyta</taxon>
        <taxon>Magnoliopsida</taxon>
        <taxon>Proteales</taxon>
        <taxon>Nelumbonaceae</taxon>
        <taxon>Nelumbo</taxon>
    </lineage>
</organism>
<dbReference type="InterPro" id="IPR032867">
    <property type="entry name" value="DYW_dom"/>
</dbReference>
<keyword evidence="5" id="KW-1185">Reference proteome</keyword>
<dbReference type="AlphaFoldDB" id="A0A1U7ZZP3"/>
<dbReference type="PROSITE" id="PS51375">
    <property type="entry name" value="PPR"/>
    <property type="match status" value="2"/>
</dbReference>
<dbReference type="PANTHER" id="PTHR47926">
    <property type="entry name" value="PENTATRICOPEPTIDE REPEAT-CONTAINING PROTEIN"/>
    <property type="match status" value="1"/>
</dbReference>
<feature type="domain" description="DYW" evidence="4">
    <location>
        <begin position="476"/>
        <end position="568"/>
    </location>
</feature>
<name>A0A1U7ZZP3_NELNU</name>
<dbReference type="Proteomes" id="UP000189703">
    <property type="component" value="Unplaced"/>
</dbReference>
<dbReference type="KEGG" id="nnu:104595622"/>